<evidence type="ECO:0000313" key="3">
    <source>
        <dbReference type="Proteomes" id="UP000244880"/>
    </source>
</evidence>
<evidence type="ECO:0000259" key="1">
    <source>
        <dbReference type="SMART" id="SM00382"/>
    </source>
</evidence>
<dbReference type="SUPFAM" id="SSF52540">
    <property type="entry name" value="P-loop containing nucleoside triphosphate hydrolases"/>
    <property type="match status" value="1"/>
</dbReference>
<organism evidence="2 3">
    <name type="scientific">Ascidiaceihabitans donghaensis</name>
    <dbReference type="NCBI Taxonomy" id="1510460"/>
    <lineage>
        <taxon>Bacteria</taxon>
        <taxon>Pseudomonadati</taxon>
        <taxon>Pseudomonadota</taxon>
        <taxon>Alphaproteobacteria</taxon>
        <taxon>Rhodobacterales</taxon>
        <taxon>Paracoccaceae</taxon>
        <taxon>Ascidiaceihabitans</taxon>
    </lineage>
</organism>
<dbReference type="Pfam" id="PF13177">
    <property type="entry name" value="DNA_pol3_delta2"/>
    <property type="match status" value="1"/>
</dbReference>
<dbReference type="InterPro" id="IPR050238">
    <property type="entry name" value="DNA_Rep/Repair_Clamp_Loader"/>
</dbReference>
<dbReference type="GO" id="GO:0003887">
    <property type="term" value="F:DNA-directed DNA polymerase activity"/>
    <property type="evidence" value="ECO:0007669"/>
    <property type="project" value="UniProtKB-EC"/>
</dbReference>
<dbReference type="PANTHER" id="PTHR11669">
    <property type="entry name" value="REPLICATION FACTOR C / DNA POLYMERASE III GAMMA-TAU SUBUNIT"/>
    <property type="match status" value="1"/>
</dbReference>
<evidence type="ECO:0000313" key="2">
    <source>
        <dbReference type="EMBL" id="SPH22051.1"/>
    </source>
</evidence>
<proteinExistence type="predicted"/>
<dbReference type="GO" id="GO:0009360">
    <property type="term" value="C:DNA polymerase III complex"/>
    <property type="evidence" value="ECO:0007669"/>
    <property type="project" value="TreeGrafter"/>
</dbReference>
<gene>
    <name evidence="2" type="primary">dnaX_2</name>
    <name evidence="2" type="ORF">ASD8599_02798</name>
</gene>
<feature type="domain" description="AAA+ ATPase" evidence="1">
    <location>
        <begin position="103"/>
        <end position="267"/>
    </location>
</feature>
<dbReference type="AlphaFoldDB" id="A0A2R8BG59"/>
<dbReference type="SMART" id="SM00382">
    <property type="entry name" value="AAA"/>
    <property type="match status" value="1"/>
</dbReference>
<accession>A0A2R8BG59</accession>
<keyword evidence="2" id="KW-0548">Nucleotidyltransferase</keyword>
<keyword evidence="2" id="KW-0808">Transferase</keyword>
<reference evidence="2 3" key="1">
    <citation type="submission" date="2018-03" db="EMBL/GenBank/DDBJ databases">
        <authorList>
            <person name="Keele B.F."/>
        </authorList>
    </citation>
    <scope>NUCLEOTIDE SEQUENCE [LARGE SCALE GENOMIC DNA]</scope>
    <source>
        <strain evidence="2 3">CECT 8599</strain>
    </source>
</reference>
<dbReference type="PANTHER" id="PTHR11669:SF8">
    <property type="entry name" value="DNA POLYMERASE III SUBUNIT DELTA"/>
    <property type="match status" value="1"/>
</dbReference>
<name>A0A2R8BG59_9RHOB</name>
<dbReference type="InterPro" id="IPR003593">
    <property type="entry name" value="AAA+_ATPase"/>
</dbReference>
<dbReference type="EC" id="2.7.7.7" evidence="2"/>
<dbReference type="EMBL" id="OMOR01000001">
    <property type="protein sequence ID" value="SPH22051.1"/>
    <property type="molecule type" value="Genomic_DNA"/>
</dbReference>
<sequence>MLLKFTQQPNTTPCPRLDEERDNYECHCAQILVNFAKPPTSRNPILCAPFPPAARGATPAIMADEAPDPTRVPGAPHPRETQLLIGQEQAEAAFLDAFTSGRLHHAWMLTGPRGVGKATLAWKMAQFLLATPDPAGDDDMFGGPPAPTALDISPDHPVAHRIAAGAEPGLVSVTRTPNEKTGRMRDKIGVDDIRKLAGFFQMSSADGGRRVVIVDAADDMNVQAANALLKMLEEPPERATLILITHQPSGLLPTIRSRCRTLRLNTLNGPQMEQAMQNAGVDPGPGGSALSELSGGSVGEALRLSLLGGLEIYNEIIGLLGTLPQMDRARTLRLAEAAAQRGAEEKLDLLFTLLEIALSRLARTGATGAPPQTEAARGEAEVLSRLSGSAHQGRAWADISHSALARARHGRAVNLDPAALVLDTMFKIQSTA</sequence>
<dbReference type="Gene3D" id="3.40.50.300">
    <property type="entry name" value="P-loop containing nucleotide triphosphate hydrolases"/>
    <property type="match status" value="1"/>
</dbReference>
<dbReference type="GO" id="GO:0006261">
    <property type="term" value="P:DNA-templated DNA replication"/>
    <property type="evidence" value="ECO:0007669"/>
    <property type="project" value="TreeGrafter"/>
</dbReference>
<dbReference type="Proteomes" id="UP000244880">
    <property type="component" value="Unassembled WGS sequence"/>
</dbReference>
<dbReference type="InterPro" id="IPR027417">
    <property type="entry name" value="P-loop_NTPase"/>
</dbReference>
<protein>
    <submittedName>
        <fullName evidence="2">DNA polymerase III subunit tau</fullName>
        <ecNumber evidence="2">2.7.7.7</ecNumber>
    </submittedName>
</protein>
<keyword evidence="3" id="KW-1185">Reference proteome</keyword>
<dbReference type="NCBIfam" id="NF005677">
    <property type="entry name" value="PRK07471.1"/>
    <property type="match status" value="1"/>
</dbReference>